<dbReference type="Gene3D" id="2.30.30.180">
    <property type="entry name" value="Ribosome maturation factor RimP, C-terminal domain"/>
    <property type="match status" value="1"/>
</dbReference>
<dbReference type="Pfam" id="PF17384">
    <property type="entry name" value="DUF150_C"/>
    <property type="match status" value="1"/>
</dbReference>
<dbReference type="InterPro" id="IPR028989">
    <property type="entry name" value="RimP_N"/>
</dbReference>
<feature type="domain" description="Ribosome maturation factor RimP N-terminal" evidence="4">
    <location>
        <begin position="12"/>
        <end position="84"/>
    </location>
</feature>
<proteinExistence type="inferred from homology"/>
<dbReference type="Proteomes" id="UP001575181">
    <property type="component" value="Unassembled WGS sequence"/>
</dbReference>
<dbReference type="InterPro" id="IPR028998">
    <property type="entry name" value="RimP_C"/>
</dbReference>
<sequence>MSAIGRDGLIQMLEPTVRAMGYELVELELVGGSGNRVLRLFIDTPSGVTLDDCEAVSGAVEEVLDGEDPIPGEYSLEISSPGVDRPLRKDEDYQRFAGETVKIKTFGPVDGQRSFTGTLIGLEEGQVILNTPAGRAAIPREQIAKAHLVADL</sequence>
<dbReference type="PANTHER" id="PTHR33867:SF1">
    <property type="entry name" value="RIBOSOME MATURATION FACTOR RIMP"/>
    <property type="match status" value="1"/>
</dbReference>
<dbReference type="RefSeq" id="WP_373655520.1">
    <property type="nucleotide sequence ID" value="NZ_JBGUAW010000005.1"/>
</dbReference>
<evidence type="ECO:0000256" key="2">
    <source>
        <dbReference type="ARBA" id="ARBA00022517"/>
    </source>
</evidence>
<dbReference type="Pfam" id="PF02576">
    <property type="entry name" value="RimP_N"/>
    <property type="match status" value="1"/>
</dbReference>
<evidence type="ECO:0000313" key="6">
    <source>
        <dbReference type="EMBL" id="MFA9460732.1"/>
    </source>
</evidence>
<reference evidence="6 7" key="1">
    <citation type="submission" date="2024-08" db="EMBL/GenBank/DDBJ databases">
        <title>Whole-genome sequencing of halo(alkali)philic microorganisms from hypersaline lakes.</title>
        <authorList>
            <person name="Sorokin D.Y."/>
            <person name="Merkel A.Y."/>
            <person name="Messina E."/>
            <person name="Yakimov M."/>
        </authorList>
    </citation>
    <scope>NUCLEOTIDE SEQUENCE [LARGE SCALE GENOMIC DNA]</scope>
    <source>
        <strain evidence="6 7">Cl-TMA</strain>
    </source>
</reference>
<protein>
    <recommendedName>
        <fullName evidence="3">Ribosome maturation factor RimP</fullName>
    </recommendedName>
</protein>
<keyword evidence="2 3" id="KW-0690">Ribosome biogenesis</keyword>
<keyword evidence="7" id="KW-1185">Reference proteome</keyword>
<evidence type="ECO:0000259" key="4">
    <source>
        <dbReference type="Pfam" id="PF02576"/>
    </source>
</evidence>
<comment type="similarity">
    <text evidence="3">Belongs to the RimP family.</text>
</comment>
<comment type="subcellular location">
    <subcellularLocation>
        <location evidence="3">Cytoplasm</location>
    </subcellularLocation>
</comment>
<dbReference type="SUPFAM" id="SSF74942">
    <property type="entry name" value="YhbC-like, C-terminal domain"/>
    <property type="match status" value="1"/>
</dbReference>
<evidence type="ECO:0000256" key="3">
    <source>
        <dbReference type="HAMAP-Rule" id="MF_01077"/>
    </source>
</evidence>
<dbReference type="CDD" id="cd01734">
    <property type="entry name" value="YlxS_C"/>
    <property type="match status" value="1"/>
</dbReference>
<comment type="caution">
    <text evidence="6">The sequence shown here is derived from an EMBL/GenBank/DDBJ whole genome shotgun (WGS) entry which is preliminary data.</text>
</comment>
<dbReference type="PANTHER" id="PTHR33867">
    <property type="entry name" value="RIBOSOME MATURATION FACTOR RIMP"/>
    <property type="match status" value="1"/>
</dbReference>
<evidence type="ECO:0000313" key="7">
    <source>
        <dbReference type="Proteomes" id="UP001575181"/>
    </source>
</evidence>
<dbReference type="InterPro" id="IPR035956">
    <property type="entry name" value="RimP_N_sf"/>
</dbReference>
<dbReference type="EMBL" id="JBGUAW010000005">
    <property type="protein sequence ID" value="MFA9460732.1"/>
    <property type="molecule type" value="Genomic_DNA"/>
</dbReference>
<comment type="function">
    <text evidence="3">Required for maturation of 30S ribosomal subunits.</text>
</comment>
<dbReference type="SUPFAM" id="SSF75420">
    <property type="entry name" value="YhbC-like, N-terminal domain"/>
    <property type="match status" value="1"/>
</dbReference>
<organism evidence="6 7">
    <name type="scientific">Thiohalorhabdus methylotrophus</name>
    <dbReference type="NCBI Taxonomy" id="3242694"/>
    <lineage>
        <taxon>Bacteria</taxon>
        <taxon>Pseudomonadati</taxon>
        <taxon>Pseudomonadota</taxon>
        <taxon>Gammaproteobacteria</taxon>
        <taxon>Thiohalorhabdales</taxon>
        <taxon>Thiohalorhabdaceae</taxon>
        <taxon>Thiohalorhabdus</taxon>
    </lineage>
</organism>
<dbReference type="Gene3D" id="3.30.300.70">
    <property type="entry name" value="RimP-like superfamily, N-terminal"/>
    <property type="match status" value="1"/>
</dbReference>
<dbReference type="InterPro" id="IPR036847">
    <property type="entry name" value="RimP_C_sf"/>
</dbReference>
<name>A0ABV4TUT7_9GAMM</name>
<evidence type="ECO:0000259" key="5">
    <source>
        <dbReference type="Pfam" id="PF17384"/>
    </source>
</evidence>
<dbReference type="InterPro" id="IPR003728">
    <property type="entry name" value="Ribosome_maturation_RimP"/>
</dbReference>
<dbReference type="HAMAP" id="MF_01077">
    <property type="entry name" value="RimP"/>
    <property type="match status" value="1"/>
</dbReference>
<gene>
    <name evidence="3 6" type="primary">rimP</name>
    <name evidence="6" type="ORF">ACERLL_07835</name>
</gene>
<feature type="domain" description="Ribosome maturation factor RimP C-terminal" evidence="5">
    <location>
        <begin position="87"/>
        <end position="150"/>
    </location>
</feature>
<keyword evidence="1 3" id="KW-0963">Cytoplasm</keyword>
<accession>A0ABV4TUT7</accession>
<evidence type="ECO:0000256" key="1">
    <source>
        <dbReference type="ARBA" id="ARBA00022490"/>
    </source>
</evidence>